<accession>A0A2T8I4A1</accession>
<feature type="region of interest" description="Disordered" evidence="1">
    <location>
        <begin position="58"/>
        <end position="133"/>
    </location>
</feature>
<dbReference type="EMBL" id="CM008054">
    <property type="protein sequence ID" value="PVH32482.1"/>
    <property type="molecule type" value="Genomic_DNA"/>
</dbReference>
<evidence type="ECO:0000256" key="1">
    <source>
        <dbReference type="SAM" id="MobiDB-lite"/>
    </source>
</evidence>
<name>A0A2T8I4A1_9POAL</name>
<dbReference type="Gramene" id="PVH32482">
    <property type="protein sequence ID" value="PVH32482"/>
    <property type="gene ID" value="PAHAL_9G408900"/>
</dbReference>
<reference evidence="2" key="1">
    <citation type="submission" date="2018-04" db="EMBL/GenBank/DDBJ databases">
        <title>WGS assembly of Panicum hallii.</title>
        <authorList>
            <person name="Lovell J."/>
            <person name="Jenkins J."/>
            <person name="Lowry D."/>
            <person name="Mamidi S."/>
            <person name="Sreedasyam A."/>
            <person name="Weng X."/>
            <person name="Barry K."/>
            <person name="Bonette J."/>
            <person name="Campitelli B."/>
            <person name="Daum C."/>
            <person name="Gordon S."/>
            <person name="Gould B."/>
            <person name="Lipzen A."/>
            <person name="Macqueen A."/>
            <person name="Palacio-Mejia J."/>
            <person name="Plott C."/>
            <person name="Shakirov E."/>
            <person name="Shu S."/>
            <person name="Yoshinaga Y."/>
            <person name="Zane M."/>
            <person name="Rokhsar D."/>
            <person name="Grimwood J."/>
            <person name="Schmutz J."/>
            <person name="Juenger T."/>
        </authorList>
    </citation>
    <scope>NUCLEOTIDE SEQUENCE [LARGE SCALE GENOMIC DNA]</scope>
    <source>
        <strain evidence="2">FIL2</strain>
    </source>
</reference>
<protein>
    <submittedName>
        <fullName evidence="2">Uncharacterized protein</fullName>
    </submittedName>
</protein>
<dbReference type="Proteomes" id="UP000243499">
    <property type="component" value="Chromosome 9"/>
</dbReference>
<feature type="compositionally biased region" description="Pro residues" evidence="1">
    <location>
        <begin position="95"/>
        <end position="120"/>
    </location>
</feature>
<gene>
    <name evidence="2" type="ORF">PAHAL_9G408900</name>
</gene>
<dbReference type="AlphaFoldDB" id="A0A2T8I4A1"/>
<organism evidence="2">
    <name type="scientific">Panicum hallii</name>
    <dbReference type="NCBI Taxonomy" id="206008"/>
    <lineage>
        <taxon>Eukaryota</taxon>
        <taxon>Viridiplantae</taxon>
        <taxon>Streptophyta</taxon>
        <taxon>Embryophyta</taxon>
        <taxon>Tracheophyta</taxon>
        <taxon>Spermatophyta</taxon>
        <taxon>Magnoliopsida</taxon>
        <taxon>Liliopsida</taxon>
        <taxon>Poales</taxon>
        <taxon>Poaceae</taxon>
        <taxon>PACMAD clade</taxon>
        <taxon>Panicoideae</taxon>
        <taxon>Panicodae</taxon>
        <taxon>Paniceae</taxon>
        <taxon>Panicinae</taxon>
        <taxon>Panicum</taxon>
        <taxon>Panicum sect. Panicum</taxon>
    </lineage>
</organism>
<sequence>MASSPTERGDTTRPSTWRMKPTRGPREAVTCRACLQRWDRGGLRPGEVVNVQTRTAAAGVGGSKRLAGPGQPHTVLAAASDPVPIPSSTSGFPKSNPPPPPWSWSPPTTTLPPPETPPPISISGHTAARREID</sequence>
<evidence type="ECO:0000313" key="2">
    <source>
        <dbReference type="EMBL" id="PVH32482.1"/>
    </source>
</evidence>
<feature type="region of interest" description="Disordered" evidence="1">
    <location>
        <begin position="1"/>
        <end position="25"/>
    </location>
</feature>
<proteinExistence type="predicted"/>